<proteinExistence type="predicted"/>
<organism evidence="1 2">
    <name type="scientific">Onchocerca ochengi</name>
    <name type="common">Filarial nematode worm</name>
    <dbReference type="NCBI Taxonomy" id="42157"/>
    <lineage>
        <taxon>Eukaryota</taxon>
        <taxon>Metazoa</taxon>
        <taxon>Ecdysozoa</taxon>
        <taxon>Nematoda</taxon>
        <taxon>Chromadorea</taxon>
        <taxon>Rhabditida</taxon>
        <taxon>Spirurina</taxon>
        <taxon>Spiruromorpha</taxon>
        <taxon>Filarioidea</taxon>
        <taxon>Onchocercidae</taxon>
        <taxon>Onchocerca</taxon>
    </lineage>
</organism>
<dbReference type="AlphaFoldDB" id="A0A3P7NSP0"/>
<evidence type="ECO:0000313" key="2">
    <source>
        <dbReference type="Proteomes" id="UP000271087"/>
    </source>
</evidence>
<reference evidence="1 2" key="1">
    <citation type="submission" date="2018-08" db="EMBL/GenBank/DDBJ databases">
        <authorList>
            <person name="Laetsch R D."/>
            <person name="Stevens L."/>
            <person name="Kumar S."/>
            <person name="Blaxter L. M."/>
        </authorList>
    </citation>
    <scope>NUCLEOTIDE SEQUENCE [LARGE SCALE GENOMIC DNA]</scope>
</reference>
<dbReference type="OrthoDB" id="5843193at2759"/>
<dbReference type="EMBL" id="UYRW01023914">
    <property type="protein sequence ID" value="VDN08456.1"/>
    <property type="molecule type" value="Genomic_DNA"/>
</dbReference>
<gene>
    <name evidence="1" type="ORF">NOO_LOCUS13988</name>
</gene>
<name>A0A3P7NSP0_ONCOC</name>
<dbReference type="Proteomes" id="UP000271087">
    <property type="component" value="Unassembled WGS sequence"/>
</dbReference>
<sequence>TIIVTFMSPIRVELSTVLEIQIPLAINAHNIKCASNMHDNKPCTCTLVQNEMLLFKEYNGTKVT</sequence>
<accession>A0A3P7NSP0</accession>
<feature type="non-terminal residue" evidence="1">
    <location>
        <position position="1"/>
    </location>
</feature>
<evidence type="ECO:0000313" key="1">
    <source>
        <dbReference type="EMBL" id="VDN08456.1"/>
    </source>
</evidence>
<protein>
    <submittedName>
        <fullName evidence="1">Uncharacterized protein</fullName>
    </submittedName>
</protein>
<keyword evidence="2" id="KW-1185">Reference proteome</keyword>